<feature type="compositionally biased region" description="Polar residues" evidence="1">
    <location>
        <begin position="65"/>
        <end position="85"/>
    </location>
</feature>
<evidence type="ECO:0008006" key="4">
    <source>
        <dbReference type="Google" id="ProtNLM"/>
    </source>
</evidence>
<proteinExistence type="predicted"/>
<dbReference type="AlphaFoldDB" id="A0AA48KNK5"/>
<dbReference type="Proteomes" id="UP001333710">
    <property type="component" value="Chromosome"/>
</dbReference>
<gene>
    <name evidence="2" type="ORF">MACH26_11470</name>
</gene>
<dbReference type="InterPro" id="IPR010710">
    <property type="entry name" value="DUF1289"/>
</dbReference>
<dbReference type="EMBL" id="AP027272">
    <property type="protein sequence ID" value="BDX05626.1"/>
    <property type="molecule type" value="Genomic_DNA"/>
</dbReference>
<dbReference type="Pfam" id="PF06945">
    <property type="entry name" value="DUF1289"/>
    <property type="match status" value="1"/>
</dbReference>
<accession>A0AA48KNK5</accession>
<dbReference type="PANTHER" id="PTHR35175">
    <property type="entry name" value="DUF1289 DOMAIN-CONTAINING PROTEIN"/>
    <property type="match status" value="1"/>
</dbReference>
<keyword evidence="3" id="KW-1185">Reference proteome</keyword>
<dbReference type="PANTHER" id="PTHR35175:SF1">
    <property type="entry name" value="OXIDOREDUCTASE"/>
    <property type="match status" value="1"/>
</dbReference>
<name>A0AA48KNK5_9ALTE</name>
<dbReference type="KEGG" id="pmaw:MACH26_11470"/>
<protein>
    <recommendedName>
        <fullName evidence="4">DUF1289 domain-containing protein</fullName>
    </recommendedName>
</protein>
<sequence length="85" mass="9961">MEQLEFFEIPSPCIGVCQVNNKGYCKGCFRSRDERVYWHQVDNAVKQQILNACKQRKKRVMYRKNQAQQNTPQADSQSSLFGDED</sequence>
<evidence type="ECO:0000313" key="2">
    <source>
        <dbReference type="EMBL" id="BDX05626.1"/>
    </source>
</evidence>
<organism evidence="2 3">
    <name type="scientific">Planctobacterium marinum</name>
    <dbReference type="NCBI Taxonomy" id="1631968"/>
    <lineage>
        <taxon>Bacteria</taxon>
        <taxon>Pseudomonadati</taxon>
        <taxon>Pseudomonadota</taxon>
        <taxon>Gammaproteobacteria</taxon>
        <taxon>Alteromonadales</taxon>
        <taxon>Alteromonadaceae</taxon>
        <taxon>Planctobacterium</taxon>
    </lineage>
</organism>
<dbReference type="RefSeq" id="WP_338291609.1">
    <property type="nucleotide sequence ID" value="NZ_AP027272.1"/>
</dbReference>
<reference evidence="2" key="1">
    <citation type="submission" date="2023-01" db="EMBL/GenBank/DDBJ databases">
        <title>Complete genome sequence of Planctobacterium marinum strain Dej080120_11.</title>
        <authorList>
            <person name="Ueki S."/>
            <person name="Maruyama F."/>
        </authorList>
    </citation>
    <scope>NUCLEOTIDE SEQUENCE</scope>
    <source>
        <strain evidence="2">Dej080120_11</strain>
    </source>
</reference>
<evidence type="ECO:0000313" key="3">
    <source>
        <dbReference type="Proteomes" id="UP001333710"/>
    </source>
</evidence>
<evidence type="ECO:0000256" key="1">
    <source>
        <dbReference type="SAM" id="MobiDB-lite"/>
    </source>
</evidence>
<feature type="region of interest" description="Disordered" evidence="1">
    <location>
        <begin position="62"/>
        <end position="85"/>
    </location>
</feature>